<dbReference type="PANTHER" id="PTHR31752:SF2">
    <property type="entry name" value="AUXIN EFFLUX CARRIER COMPONENT 5"/>
    <property type="match status" value="1"/>
</dbReference>
<evidence type="ECO:0000256" key="7">
    <source>
        <dbReference type="ARBA" id="ARBA00023294"/>
    </source>
</evidence>
<gene>
    <name evidence="9" type="ORF">DH2020_031616</name>
</gene>
<accession>A0ABR0VHT5</accession>
<evidence type="ECO:0000256" key="6">
    <source>
        <dbReference type="ARBA" id="ARBA00023136"/>
    </source>
</evidence>
<dbReference type="InterPro" id="IPR051107">
    <property type="entry name" value="Auxin_Efflux_Carrier"/>
</dbReference>
<evidence type="ECO:0000313" key="10">
    <source>
        <dbReference type="Proteomes" id="UP001318860"/>
    </source>
</evidence>
<organism evidence="9 10">
    <name type="scientific">Rehmannia glutinosa</name>
    <name type="common">Chinese foxglove</name>
    <dbReference type="NCBI Taxonomy" id="99300"/>
    <lineage>
        <taxon>Eukaryota</taxon>
        <taxon>Viridiplantae</taxon>
        <taxon>Streptophyta</taxon>
        <taxon>Embryophyta</taxon>
        <taxon>Tracheophyta</taxon>
        <taxon>Spermatophyta</taxon>
        <taxon>Magnoliopsida</taxon>
        <taxon>eudicotyledons</taxon>
        <taxon>Gunneridae</taxon>
        <taxon>Pentapetalae</taxon>
        <taxon>asterids</taxon>
        <taxon>lamiids</taxon>
        <taxon>Lamiales</taxon>
        <taxon>Orobanchaceae</taxon>
        <taxon>Rehmannieae</taxon>
        <taxon>Rehmannia</taxon>
    </lineage>
</organism>
<proteinExistence type="inferred from homology"/>
<evidence type="ECO:0000256" key="3">
    <source>
        <dbReference type="ARBA" id="ARBA00022448"/>
    </source>
</evidence>
<comment type="caution">
    <text evidence="9">The sequence shown here is derived from an EMBL/GenBank/DDBJ whole genome shotgun (WGS) entry which is preliminary data.</text>
</comment>
<keyword evidence="3" id="KW-0813">Transport</keyword>
<evidence type="ECO:0000256" key="4">
    <source>
        <dbReference type="ARBA" id="ARBA00022692"/>
    </source>
</evidence>
<feature type="transmembrane region" description="Helical" evidence="8">
    <location>
        <begin position="87"/>
        <end position="107"/>
    </location>
</feature>
<evidence type="ECO:0000313" key="9">
    <source>
        <dbReference type="EMBL" id="KAK6134691.1"/>
    </source>
</evidence>
<dbReference type="PANTHER" id="PTHR31752">
    <property type="entry name" value="AUXIN EFFLUX CARRIER COMPONENT 1B-RELATED"/>
    <property type="match status" value="1"/>
</dbReference>
<comment type="similarity">
    <text evidence="2">Belongs to the auxin efflux carrier (TC 2.A.69.1) family.</text>
</comment>
<feature type="transmembrane region" description="Helical" evidence="8">
    <location>
        <begin position="176"/>
        <end position="197"/>
    </location>
</feature>
<evidence type="ECO:0000256" key="2">
    <source>
        <dbReference type="ARBA" id="ARBA00009177"/>
    </source>
</evidence>
<dbReference type="Pfam" id="PF03547">
    <property type="entry name" value="Mem_trans"/>
    <property type="match status" value="1"/>
</dbReference>
<comment type="subcellular location">
    <subcellularLocation>
        <location evidence="1">Membrane</location>
        <topology evidence="1">Multi-pass membrane protein</topology>
    </subcellularLocation>
</comment>
<evidence type="ECO:0000256" key="5">
    <source>
        <dbReference type="ARBA" id="ARBA00022989"/>
    </source>
</evidence>
<dbReference type="EMBL" id="JABTTQ020001142">
    <property type="protein sequence ID" value="KAK6134691.1"/>
    <property type="molecule type" value="Genomic_DNA"/>
</dbReference>
<keyword evidence="7" id="KW-0927">Auxin signaling pathway</keyword>
<keyword evidence="4 8" id="KW-0812">Transmembrane</keyword>
<keyword evidence="10" id="KW-1185">Reference proteome</keyword>
<reference evidence="9 10" key="1">
    <citation type="journal article" date="2021" name="Comput. Struct. Biotechnol. J.">
        <title>De novo genome assembly of the potent medicinal plant Rehmannia glutinosa using nanopore technology.</title>
        <authorList>
            <person name="Ma L."/>
            <person name="Dong C."/>
            <person name="Song C."/>
            <person name="Wang X."/>
            <person name="Zheng X."/>
            <person name="Niu Y."/>
            <person name="Chen S."/>
            <person name="Feng W."/>
        </authorList>
    </citation>
    <scope>NUCLEOTIDE SEQUENCE [LARGE SCALE GENOMIC DNA]</scope>
    <source>
        <strain evidence="9">DH-2019</strain>
    </source>
</reference>
<protein>
    <submittedName>
        <fullName evidence="9">Uncharacterized protein</fullName>
    </submittedName>
</protein>
<dbReference type="Proteomes" id="UP001318860">
    <property type="component" value="Unassembled WGS sequence"/>
</dbReference>
<evidence type="ECO:0000256" key="1">
    <source>
        <dbReference type="ARBA" id="ARBA00004141"/>
    </source>
</evidence>
<dbReference type="InterPro" id="IPR004776">
    <property type="entry name" value="Mem_transp_PIN-like"/>
</dbReference>
<feature type="transmembrane region" description="Helical" evidence="8">
    <location>
        <begin position="57"/>
        <end position="75"/>
    </location>
</feature>
<sequence>MDKECCPTEIVTVDDSTTTVVHDDLYRVGDVDGAMMEKSETMASTIKKVGVILAKNLNSYACALGLIWALLAKRWNFKMPNIVEGSVLIMAKTGSGVAMFSMGLFMTLQEKVIACGVRLCLYGMLIRFVGGPVTTTIGSLALGLRSNTIRIDILQAALPEAVTASVFAQEYGLHDVLSTAVISGTIVSLPLLIRYYAILEVLPM</sequence>
<keyword evidence="5 8" id="KW-1133">Transmembrane helix</keyword>
<keyword evidence="6 8" id="KW-0472">Membrane</keyword>
<name>A0ABR0VHT5_REHGL</name>
<evidence type="ECO:0000256" key="8">
    <source>
        <dbReference type="SAM" id="Phobius"/>
    </source>
</evidence>
<feature type="transmembrane region" description="Helical" evidence="8">
    <location>
        <begin position="119"/>
        <end position="142"/>
    </location>
</feature>